<dbReference type="InterPro" id="IPR027417">
    <property type="entry name" value="P-loop_NTPase"/>
</dbReference>
<feature type="domain" description="Glycosyltransferase 2-like" evidence="1">
    <location>
        <begin position="784"/>
        <end position="938"/>
    </location>
</feature>
<evidence type="ECO:0000259" key="1">
    <source>
        <dbReference type="Pfam" id="PF00535"/>
    </source>
</evidence>
<protein>
    <recommendedName>
        <fullName evidence="1">Glycosyltransferase 2-like domain-containing protein</fullName>
    </recommendedName>
</protein>
<dbReference type="RefSeq" id="WP_057506118.1">
    <property type="nucleotide sequence ID" value="NZ_LLXS01000021.1"/>
</dbReference>
<sequence>MTISETTAASVIVVLGMHRSGTSALAGTFSQLGLRLGDELMPATADANPKGYFEHVRVVQAHDRLLAAFGMDWADPRPLPESWLRHPAALRARAELEPLLAQLLAEGGTVVVKDPRACRFVPLWRELLESLGVQAHFAFIARHPVEVAASLRRRDDMSEYRAGLLSLAYQLEAEQATRGASRVFLTYEALIADWRGQVARCRHAFGAGVLPEEDMAAAAEVDGFLDAQLRNHHAVDAFALDPDVLAAYGCVVTAAGGGALDLTAMDALRQRFEAGRRGYAAAMEAALSALGHDHARHVPAWSRGLELASAWNGPVPDAAPSIAPRMYARSAAGGYCEELAVDGVVQMAAGGICNTTMDTVPGMPLERVRFDPDGRPGVYELLSVRLDGRPVPDLAGRVTILHEQRMAAAAADAIVWAAQGDDPWLELDLSNLAEAVSGARRVEFSFRRATAYALAEEGNKRRHAQQIERLEALQVQQAHLHEALEIQQRTLASQDELLCRMQAQQQHAGNELSALSRRLAAAQEQRLDAVAAQLGVLSATVMELKQRSDRPLLYRVGRKLRVSRGSRRVMAGLAVLEPLRNVAMDPDGYWCGCQRDPQFSVRMGAGPGPGIEEGWYVLSIASRMHGGKLQNPCLYPDYGCGVHEAGRMGLLAYDAQGHSETVVYLGAGLRSLRLDPSDEDARFQIEVRLRPVTRPGAWLHMLRQVCQVRGGGLANALALAARLAATGAKAGPWASLKQGLHDYQALQTAPSSDYARWIARNEPMLNVADVQARLAVLPRRPLLSVVMPVYEAPERWLRRALDSVVAQHYPYWEFCIADDASPSPHVRTVLEEYQRRDPRIKVVYREKNGHISESSNSALEIATGEYMALLDHDDELHPEALLLVAEAVCRTPDARLVYSDEDKIDEAGIRFDPYFKPDWNYDLFLGQNCISHLGVYSLPLVRELGGFRKGLEGSQDWDLALRCVERIKPGQIVHIPRVLYHWRAIQGSTALAAGEKNYAVVAGRRAVEEHLERIGQPSEVSILPASMMRVKRSLPVPAPKVSLVIPTRDRVDLLRMCVDSILERSTYPDYEILVVDNGSVEPETLDYFDRISRLANVRVLPYPGEFNYSAINNFAVAQSRGEVIGLVNNDIEVISPDWMEEMVVHAMRPDVGAVGAMLYYPDDTIQHAGVLVGLCGVAGHVGSRHPRGSQGYFGRMLLTQELSAVTAACLLVRRSVYDEVGGLDERLRVAFNDVDLCLRIREKGYRNLWTPFAELYHHESASRGLEDNPVKQARFMSEVAFMRERWEGVLRRDPAYNPNLSLSQPFLLES</sequence>
<organism evidence="2 3">
    <name type="scientific">Stenotrophomonas pictorum JCM 9942</name>
    <dbReference type="NCBI Taxonomy" id="1236960"/>
    <lineage>
        <taxon>Bacteria</taxon>
        <taxon>Pseudomonadati</taxon>
        <taxon>Pseudomonadota</taxon>
        <taxon>Gammaproteobacteria</taxon>
        <taxon>Lysobacterales</taxon>
        <taxon>Lysobacteraceae</taxon>
        <taxon>Stenotrophomonas</taxon>
    </lineage>
</organism>
<dbReference type="SUPFAM" id="SSF52540">
    <property type="entry name" value="P-loop containing nucleoside triphosphate hydrolases"/>
    <property type="match status" value="1"/>
</dbReference>
<proteinExistence type="predicted"/>
<comment type="caution">
    <text evidence="2">The sequence shown here is derived from an EMBL/GenBank/DDBJ whole genome shotgun (WGS) entry which is preliminary data.</text>
</comment>
<dbReference type="CDD" id="cd04186">
    <property type="entry name" value="GT_2_like_c"/>
    <property type="match status" value="1"/>
</dbReference>
<reference evidence="2 3" key="1">
    <citation type="submission" date="2015-10" db="EMBL/GenBank/DDBJ databases">
        <title>Genome sequencing and analysis of members of genus Stenotrophomonas.</title>
        <authorList>
            <person name="Patil P.P."/>
            <person name="Midha S."/>
            <person name="Patil P.B."/>
        </authorList>
    </citation>
    <scope>NUCLEOTIDE SEQUENCE [LARGE SCALE GENOMIC DNA]</scope>
    <source>
        <strain evidence="2 3">JCM 9942</strain>
    </source>
</reference>
<dbReference type="Pfam" id="PF00535">
    <property type="entry name" value="Glycos_transf_2"/>
    <property type="match status" value="2"/>
</dbReference>
<dbReference type="InterPro" id="IPR001173">
    <property type="entry name" value="Glyco_trans_2-like"/>
</dbReference>
<dbReference type="SUPFAM" id="SSF53448">
    <property type="entry name" value="Nucleotide-diphospho-sugar transferases"/>
    <property type="match status" value="2"/>
</dbReference>
<dbReference type="PANTHER" id="PTHR43179:SF7">
    <property type="entry name" value="RHAMNOSYLTRANSFERASE WBBL"/>
    <property type="match status" value="1"/>
</dbReference>
<name>A0A0R0AIL9_9GAMM</name>
<dbReference type="Gene3D" id="3.90.550.10">
    <property type="entry name" value="Spore Coat Polysaccharide Biosynthesis Protein SpsA, Chain A"/>
    <property type="match status" value="2"/>
</dbReference>
<dbReference type="Proteomes" id="UP000050836">
    <property type="component" value="Unassembled WGS sequence"/>
</dbReference>
<accession>A0A0R0AIL9</accession>
<dbReference type="InterPro" id="IPR029044">
    <property type="entry name" value="Nucleotide-diphossugar_trans"/>
</dbReference>
<evidence type="ECO:0000313" key="3">
    <source>
        <dbReference type="Proteomes" id="UP000050836"/>
    </source>
</evidence>
<feature type="domain" description="Glycosyltransferase 2-like" evidence="1">
    <location>
        <begin position="1042"/>
        <end position="1220"/>
    </location>
</feature>
<keyword evidence="3" id="KW-1185">Reference proteome</keyword>
<gene>
    <name evidence="2" type="ORF">ARC78_10420</name>
</gene>
<dbReference type="EMBL" id="LLXS01000021">
    <property type="protein sequence ID" value="KRG42082.1"/>
    <property type="molecule type" value="Genomic_DNA"/>
</dbReference>
<dbReference type="PANTHER" id="PTHR43179">
    <property type="entry name" value="RHAMNOSYLTRANSFERASE WBBL"/>
    <property type="match status" value="1"/>
</dbReference>
<dbReference type="CDD" id="cd04184">
    <property type="entry name" value="GT2_RfbC_Mx_like"/>
    <property type="match status" value="1"/>
</dbReference>
<dbReference type="Gene3D" id="3.40.50.300">
    <property type="entry name" value="P-loop containing nucleotide triphosphate hydrolases"/>
    <property type="match status" value="1"/>
</dbReference>
<dbReference type="GO" id="GO:0016757">
    <property type="term" value="F:glycosyltransferase activity"/>
    <property type="evidence" value="ECO:0007669"/>
    <property type="project" value="UniProtKB-KW"/>
</dbReference>
<evidence type="ECO:0000313" key="2">
    <source>
        <dbReference type="EMBL" id="KRG42082.1"/>
    </source>
</evidence>